<accession>A0ACC3N9U4</accession>
<protein>
    <submittedName>
        <fullName evidence="1">Uncharacterized protein</fullName>
    </submittedName>
</protein>
<proteinExistence type="predicted"/>
<evidence type="ECO:0000313" key="1">
    <source>
        <dbReference type="EMBL" id="KAK3712711.1"/>
    </source>
</evidence>
<dbReference type="EMBL" id="JAUTXU010000068">
    <property type="protein sequence ID" value="KAK3712711.1"/>
    <property type="molecule type" value="Genomic_DNA"/>
</dbReference>
<organism evidence="1 2">
    <name type="scientific">Vermiconidia calcicola</name>
    <dbReference type="NCBI Taxonomy" id="1690605"/>
    <lineage>
        <taxon>Eukaryota</taxon>
        <taxon>Fungi</taxon>
        <taxon>Dikarya</taxon>
        <taxon>Ascomycota</taxon>
        <taxon>Pezizomycotina</taxon>
        <taxon>Dothideomycetes</taxon>
        <taxon>Dothideomycetidae</taxon>
        <taxon>Mycosphaerellales</taxon>
        <taxon>Extremaceae</taxon>
        <taxon>Vermiconidia</taxon>
    </lineage>
</organism>
<evidence type="ECO:0000313" key="2">
    <source>
        <dbReference type="Proteomes" id="UP001281147"/>
    </source>
</evidence>
<keyword evidence="2" id="KW-1185">Reference proteome</keyword>
<name>A0ACC3N9U4_9PEZI</name>
<reference evidence="1" key="1">
    <citation type="submission" date="2023-07" db="EMBL/GenBank/DDBJ databases">
        <title>Black Yeasts Isolated from many extreme environments.</title>
        <authorList>
            <person name="Coleine C."/>
            <person name="Stajich J.E."/>
            <person name="Selbmann L."/>
        </authorList>
    </citation>
    <scope>NUCLEOTIDE SEQUENCE</scope>
    <source>
        <strain evidence="1">CCFEE 5714</strain>
    </source>
</reference>
<dbReference type="Proteomes" id="UP001281147">
    <property type="component" value="Unassembled WGS sequence"/>
</dbReference>
<comment type="caution">
    <text evidence="1">The sequence shown here is derived from an EMBL/GenBank/DDBJ whole genome shotgun (WGS) entry which is preliminary data.</text>
</comment>
<sequence length="486" mass="53740">MRLAPSECRCLRVLSTPASDTYASHACASGAASSNVPSPSPHHDAANLQEQRPGGHATSSALLLPLLQKELGIPTAHEALCVCRKYCGDPIFTVSFRLESIYLRWYFIYSCSTRAWYKVSFEGDIRTFSQHFANLGGALHCDRLLSPRPPISLSTPYSSLATPQRQSSSTDLLASLPSELRDAIFGQYSTSHALAVDFSTDCRTSQGLGEYLQHDDLPLPPRAILTLDGTIASTARQTSAYLRREYQSALRHLIRREGVRKVLLLTSTTSSLRRSLVTCLIPEARIRSLIQDIGLYNGILEIYVVFCDPYTQLSNADEQYPFGMPEFSTSTVSVVLRRYVFQPIFQIGETLTWPPAATPFARIIELIPGSRAVVRLCVRHTMPQMVCAILNYQHVAGAQAIDQLLWHNQADNAASSEEARVLERLLSPPGEVLQRHLVIDCPSAANGGPPTPPGPILTQRSTMQSYCSDFVKRAVRYVTWCIQKVG</sequence>
<gene>
    <name evidence="1" type="ORF">LTR37_008975</name>
</gene>